<accession>A0A2X2KJU0</accession>
<keyword evidence="1" id="KW-0732">Signal</keyword>
<organism evidence="3 4">
    <name type="scientific">Staphylococcus aureus</name>
    <dbReference type="NCBI Taxonomy" id="1280"/>
    <lineage>
        <taxon>Bacteria</taxon>
        <taxon>Bacillati</taxon>
        <taxon>Bacillota</taxon>
        <taxon>Bacilli</taxon>
        <taxon>Bacillales</taxon>
        <taxon>Staphylococcaceae</taxon>
        <taxon>Staphylococcus</taxon>
    </lineage>
</organism>
<dbReference type="InterPro" id="IPR007921">
    <property type="entry name" value="CHAP_dom"/>
</dbReference>
<reference evidence="3 4" key="1">
    <citation type="submission" date="2018-06" db="EMBL/GenBank/DDBJ databases">
        <authorList>
            <consortium name="Pathogen Informatics"/>
            <person name="Doyle S."/>
        </authorList>
    </citation>
    <scope>NUCLEOTIDE SEQUENCE [LARGE SCALE GENOMIC DNA]</scope>
    <source>
        <strain evidence="3 4">NCTC7878</strain>
    </source>
</reference>
<dbReference type="PROSITE" id="PS50911">
    <property type="entry name" value="CHAP"/>
    <property type="match status" value="1"/>
</dbReference>
<dbReference type="Gene3D" id="3.90.1720.10">
    <property type="entry name" value="endopeptidase domain like (from Nostoc punctiforme)"/>
    <property type="match status" value="1"/>
</dbReference>
<dbReference type="InterPro" id="IPR038765">
    <property type="entry name" value="Papain-like_cys_pep_sf"/>
</dbReference>
<sequence>MKYKKILFRLLIAFAVLFSADFTYQSVEQTHQSHAAVNYYSKNQCTWWAFKRRAQVGKPVSNRWGNAKNWYYNARKSKYATGRTPRKFAVMQSTAGYYGHVAVVEQVY</sequence>
<evidence type="ECO:0000256" key="1">
    <source>
        <dbReference type="SAM" id="SignalP"/>
    </source>
</evidence>
<protein>
    <submittedName>
        <fullName evidence="3">Secretory antigen SsaA</fullName>
    </submittedName>
</protein>
<name>A0A2X2KJU0_STAAU</name>
<evidence type="ECO:0000313" key="3">
    <source>
        <dbReference type="EMBL" id="SQA00455.1"/>
    </source>
</evidence>
<dbReference type="Pfam" id="PF05257">
    <property type="entry name" value="CHAP"/>
    <property type="match status" value="1"/>
</dbReference>
<dbReference type="AlphaFoldDB" id="A0A2X2KJU0"/>
<feature type="chain" id="PRO_5039419909" evidence="1">
    <location>
        <begin position="21"/>
        <end position="108"/>
    </location>
</feature>
<proteinExistence type="predicted"/>
<dbReference type="Proteomes" id="UP000249913">
    <property type="component" value="Unassembled WGS sequence"/>
</dbReference>
<feature type="domain" description="Peptidase C51" evidence="2">
    <location>
        <begin position="20"/>
        <end position="108"/>
    </location>
</feature>
<dbReference type="SUPFAM" id="SSF54001">
    <property type="entry name" value="Cysteine proteinases"/>
    <property type="match status" value="1"/>
</dbReference>
<evidence type="ECO:0000259" key="2">
    <source>
        <dbReference type="PROSITE" id="PS50911"/>
    </source>
</evidence>
<dbReference type="EMBL" id="UAUX01000017">
    <property type="protein sequence ID" value="SQA00455.1"/>
    <property type="molecule type" value="Genomic_DNA"/>
</dbReference>
<evidence type="ECO:0000313" key="4">
    <source>
        <dbReference type="Proteomes" id="UP000249913"/>
    </source>
</evidence>
<feature type="signal peptide" evidence="1">
    <location>
        <begin position="1"/>
        <end position="20"/>
    </location>
</feature>
<gene>
    <name evidence="3" type="ORF">NCTC7878_03622</name>
</gene>